<dbReference type="EMBL" id="CP157981">
    <property type="protein sequence ID" value="XBU14702.1"/>
    <property type="molecule type" value="Genomic_DNA"/>
</dbReference>
<dbReference type="RefSeq" id="WP_349926983.1">
    <property type="nucleotide sequence ID" value="NZ_CP157981.1"/>
</dbReference>
<feature type="transmembrane region" description="Helical" evidence="1">
    <location>
        <begin position="138"/>
        <end position="158"/>
    </location>
</feature>
<organism evidence="2">
    <name type="scientific">Acinetobacter sp. A1-4-2</name>
    <dbReference type="NCBI Taxonomy" id="3156489"/>
    <lineage>
        <taxon>Bacteria</taxon>
        <taxon>Pseudomonadati</taxon>
        <taxon>Pseudomonadota</taxon>
        <taxon>Gammaproteobacteria</taxon>
        <taxon>Moraxellales</taxon>
        <taxon>Moraxellaceae</taxon>
        <taxon>Acinetobacter</taxon>
    </lineage>
</organism>
<reference evidence="2" key="1">
    <citation type="submission" date="2024-06" db="EMBL/GenBank/DDBJ databases">
        <authorList>
            <person name="Song Z."/>
        </authorList>
    </citation>
    <scope>NUCLEOTIDE SEQUENCE</scope>
    <source>
        <strain evidence="2">A1-4-2</strain>
    </source>
</reference>
<dbReference type="AlphaFoldDB" id="A0AAU7SU92"/>
<accession>A0AAU7SU92</accession>
<gene>
    <name evidence="2" type="ORF">ABJ384_09480</name>
</gene>
<proteinExistence type="predicted"/>
<evidence type="ECO:0000313" key="2">
    <source>
        <dbReference type="EMBL" id="XBU14702.1"/>
    </source>
</evidence>
<name>A0AAU7SU92_9GAMM</name>
<feature type="transmembrane region" description="Helical" evidence="1">
    <location>
        <begin position="170"/>
        <end position="191"/>
    </location>
</feature>
<keyword evidence="1" id="KW-0472">Membrane</keyword>
<feature type="transmembrane region" description="Helical" evidence="1">
    <location>
        <begin position="21"/>
        <end position="51"/>
    </location>
</feature>
<protein>
    <recommendedName>
        <fullName evidence="3">Transmembrane protein</fullName>
    </recommendedName>
</protein>
<evidence type="ECO:0008006" key="3">
    <source>
        <dbReference type="Google" id="ProtNLM"/>
    </source>
</evidence>
<keyword evidence="1" id="KW-0812">Transmembrane</keyword>
<feature type="transmembrane region" description="Helical" evidence="1">
    <location>
        <begin position="71"/>
        <end position="91"/>
    </location>
</feature>
<keyword evidence="1" id="KW-1133">Transmembrane helix</keyword>
<sequence length="223" mass="26600">MQSTLEEREHAKITRRALKEVFQILFGTVYIDQYFAVFMVGLSIVIAVLIPDYDGLFLTSQSRGMTNYHRWLYDIFVIVSSLMGFVLYFLLKRQKYNTEFGQKWRAYIRANAEVKLYRYQKAQQEGKFPLLHTRFGEYFFLIFLIILFVSMYSLITPIENSRSGNFFIQTWWPINAVIIGVLYSGWFWLYVRLFAVKAIMTQYRGLIRCEQAKRNRNNTIEKC</sequence>
<evidence type="ECO:0000256" key="1">
    <source>
        <dbReference type="SAM" id="Phobius"/>
    </source>
</evidence>